<proteinExistence type="predicted"/>
<dbReference type="EMBL" id="JBHUIR010000004">
    <property type="protein sequence ID" value="MFD2258278.1"/>
    <property type="molecule type" value="Genomic_DNA"/>
</dbReference>
<dbReference type="InterPro" id="IPR016035">
    <property type="entry name" value="Acyl_Trfase/lysoPLipase"/>
</dbReference>
<dbReference type="SUPFAM" id="SSF52151">
    <property type="entry name" value="FabD/lysophospholipase-like"/>
    <property type="match status" value="1"/>
</dbReference>
<dbReference type="Proteomes" id="UP001597373">
    <property type="component" value="Unassembled WGS sequence"/>
</dbReference>
<keyword evidence="2" id="KW-1185">Reference proteome</keyword>
<dbReference type="RefSeq" id="WP_345098385.1">
    <property type="nucleotide sequence ID" value="NZ_BAABGS010000015.1"/>
</dbReference>
<protein>
    <submittedName>
        <fullName evidence="1">Patatin</fullName>
    </submittedName>
</protein>
<sequence>MTAGYFALKGTSGFRDLDRRFLYQDPESVLNTRPHPLNLMRMLKGGMNDRTTFRNWLDRHVFEGATFASLRDRQHAPVLWINASDLYHRTPFLFNEETFAALCSDLGALKLADAVAASSSFPLVFAPIVLEAPATDCQQEFPAWMRRALGDPDTSLRLNAYARALAGYRLNPNLRYVKLLDGALTDNLGITGLSLARASANTPHGPLSAEDAVKLRHLIFVVADAGRAQTATWAETMDGPYIDDLMFALIETNLTSGLRESLDALTAAMQRWKEKLVQYRCSLPLETVRRIRGTGNDWDCRDVNVIVEHLAFVDLGEEVEARLSRIPTRLSLPREDVDLLIEAGRRAVFAHDSILDAVRKTRRQAGILEPLEVPVWSMGH</sequence>
<evidence type="ECO:0000313" key="2">
    <source>
        <dbReference type="Proteomes" id="UP001597373"/>
    </source>
</evidence>
<reference evidence="2" key="1">
    <citation type="journal article" date="2019" name="Int. J. Syst. Evol. Microbiol.">
        <title>The Global Catalogue of Microorganisms (GCM) 10K type strain sequencing project: providing services to taxonomists for standard genome sequencing and annotation.</title>
        <authorList>
            <consortium name="The Broad Institute Genomics Platform"/>
            <consortium name="The Broad Institute Genome Sequencing Center for Infectious Disease"/>
            <person name="Wu L."/>
            <person name="Ma J."/>
        </authorList>
    </citation>
    <scope>NUCLEOTIDE SEQUENCE [LARGE SCALE GENOMIC DNA]</scope>
    <source>
        <strain evidence="2">KCTC 23707</strain>
    </source>
</reference>
<name>A0ABW5DB21_9HYPH</name>
<dbReference type="Gene3D" id="3.40.1090.10">
    <property type="entry name" value="Cytosolic phospholipase A2 catalytic domain"/>
    <property type="match status" value="1"/>
</dbReference>
<organism evidence="1 2">
    <name type="scientific">Chelativorans composti</name>
    <dbReference type="NCBI Taxonomy" id="768533"/>
    <lineage>
        <taxon>Bacteria</taxon>
        <taxon>Pseudomonadati</taxon>
        <taxon>Pseudomonadota</taxon>
        <taxon>Alphaproteobacteria</taxon>
        <taxon>Hyphomicrobiales</taxon>
        <taxon>Phyllobacteriaceae</taxon>
        <taxon>Chelativorans</taxon>
    </lineage>
</organism>
<comment type="caution">
    <text evidence="1">The sequence shown here is derived from an EMBL/GenBank/DDBJ whole genome shotgun (WGS) entry which is preliminary data.</text>
</comment>
<evidence type="ECO:0000313" key="1">
    <source>
        <dbReference type="EMBL" id="MFD2258278.1"/>
    </source>
</evidence>
<gene>
    <name evidence="1" type="ORF">ACFSMZ_00660</name>
</gene>
<accession>A0ABW5DB21</accession>